<feature type="region of interest" description="Disordered" evidence="1">
    <location>
        <begin position="14"/>
        <end position="68"/>
    </location>
</feature>
<feature type="compositionally biased region" description="Basic and acidic residues" evidence="1">
    <location>
        <begin position="458"/>
        <end position="472"/>
    </location>
</feature>
<feature type="compositionally biased region" description="Basic and acidic residues" evidence="1">
    <location>
        <begin position="438"/>
        <end position="449"/>
    </location>
</feature>
<feature type="region of interest" description="Disordered" evidence="1">
    <location>
        <begin position="438"/>
        <end position="525"/>
    </location>
</feature>
<dbReference type="PANTHER" id="PTHR34282:SF1">
    <property type="entry name" value="DUF3741 DOMAIN-CONTAINING PROTEIN"/>
    <property type="match status" value="1"/>
</dbReference>
<dbReference type="Proteomes" id="UP000235145">
    <property type="component" value="Unassembled WGS sequence"/>
</dbReference>
<organism evidence="2 3">
    <name type="scientific">Lactuca sativa</name>
    <name type="common">Garden lettuce</name>
    <dbReference type="NCBI Taxonomy" id="4236"/>
    <lineage>
        <taxon>Eukaryota</taxon>
        <taxon>Viridiplantae</taxon>
        <taxon>Streptophyta</taxon>
        <taxon>Embryophyta</taxon>
        <taxon>Tracheophyta</taxon>
        <taxon>Spermatophyta</taxon>
        <taxon>Magnoliopsida</taxon>
        <taxon>eudicotyledons</taxon>
        <taxon>Gunneridae</taxon>
        <taxon>Pentapetalae</taxon>
        <taxon>asterids</taxon>
        <taxon>campanulids</taxon>
        <taxon>Asterales</taxon>
        <taxon>Asteraceae</taxon>
        <taxon>Cichorioideae</taxon>
        <taxon>Cichorieae</taxon>
        <taxon>Lactucinae</taxon>
        <taxon>Lactuca</taxon>
    </lineage>
</organism>
<feature type="compositionally biased region" description="Polar residues" evidence="1">
    <location>
        <begin position="43"/>
        <end position="55"/>
    </location>
</feature>
<feature type="compositionally biased region" description="Basic and acidic residues" evidence="1">
    <location>
        <begin position="498"/>
        <end position="525"/>
    </location>
</feature>
<sequence length="839" mass="95518">MASKSDFAQKLLHDLRLRKERMGVSQSSARPNATTRDAYRNPGNLQRGSRQTKSLESIGGPKMANQQQMYGGSSRVPAIKESSQQIVSYVGGRHHRSGSTGDFPVAFTYAVKNGGKLLNVDFSGSGNANAMIDFLHQIGRGSLDVGNTRKETSLVKHSTSNGGVVVPPLTTTQIKEISKGVQNLYQILRSSSNGVNMDKHSMDVGKELLKGAKGLEESLRMLVNMQEASELMVHPQRKNRITLLEVDQDDENDSSKIVDQNQVALPRFSFDKPSKRSNLLVQTDGFSKLSTHRRSTSYGEESLISVSNSTTSNVKNNSEKGRISNVIAKLMGLEEVPRKIDSESTRNESIIQVNKSLKPPKDGIPPLKDQKPQQIHEFDKNGAPKPMRTVNNVAMKQRSDQLPEKQDRAHNGETKEKIQHKRRSVEVVANLRQERVEKKKTIRMEKSNEIKLVPRNNQTKEQENRTSQKGKQESQQIKQVKSRDLPSKVSHMQPSYEHNLKPKDATPKAQESKPERTESNVKEKVVTRKKVDSMVLRRTEAPLKDEVMKRRNGTRTLKNLGTPSKHRLSVLKETQRKDVQQLVSVSLKPEETNIKISNPKKPEEKIQVNDKVPICEDNIKIAPQETQEITVTIKHEGSSDKRIKTRNLSENKPKKAFQSGTVALTENEKQLKEILIKDQLFLSTTETLFNFNIPIGFLHVDDHNHRSEETKLKLDCGYEIVRRKARSQELSTHPYMKPSIGDTTIRFLDELVKQLYKDFESLRLYGRNTHNEYDEANYLHHMLERDIYNKNPDTNSFWDFGWHTMTFTFVEKDEFVNDVERDVLHRLVDEMVDDLLSMA</sequence>
<proteinExistence type="predicted"/>
<protein>
    <recommendedName>
        <fullName evidence="4">DUF3741 domain-containing protein</fullName>
    </recommendedName>
</protein>
<dbReference type="PANTHER" id="PTHR34282">
    <property type="entry name" value="OS01G0228800 PROTEIN-RELATED"/>
    <property type="match status" value="1"/>
</dbReference>
<evidence type="ECO:0000313" key="3">
    <source>
        <dbReference type="Proteomes" id="UP000235145"/>
    </source>
</evidence>
<comment type="caution">
    <text evidence="2">The sequence shown here is derived from an EMBL/GenBank/DDBJ whole genome shotgun (WGS) entry which is preliminary data.</text>
</comment>
<evidence type="ECO:0008006" key="4">
    <source>
        <dbReference type="Google" id="ProtNLM"/>
    </source>
</evidence>
<name>A0A9R1V9J8_LACSA</name>
<reference evidence="2 3" key="1">
    <citation type="journal article" date="2017" name="Nat. Commun.">
        <title>Genome assembly with in vitro proximity ligation data and whole-genome triplication in lettuce.</title>
        <authorList>
            <person name="Reyes-Chin-Wo S."/>
            <person name="Wang Z."/>
            <person name="Yang X."/>
            <person name="Kozik A."/>
            <person name="Arikit S."/>
            <person name="Song C."/>
            <person name="Xia L."/>
            <person name="Froenicke L."/>
            <person name="Lavelle D.O."/>
            <person name="Truco M.J."/>
            <person name="Xia R."/>
            <person name="Zhu S."/>
            <person name="Xu C."/>
            <person name="Xu H."/>
            <person name="Xu X."/>
            <person name="Cox K."/>
            <person name="Korf I."/>
            <person name="Meyers B.C."/>
            <person name="Michelmore R.W."/>
        </authorList>
    </citation>
    <scope>NUCLEOTIDE SEQUENCE [LARGE SCALE GENOMIC DNA]</scope>
    <source>
        <strain evidence="3">cv. Salinas</strain>
        <tissue evidence="2">Seedlings</tissue>
    </source>
</reference>
<feature type="compositionally biased region" description="Polar residues" evidence="1">
    <location>
        <begin position="24"/>
        <end position="35"/>
    </location>
</feature>
<dbReference type="AlphaFoldDB" id="A0A9R1V9J8"/>
<feature type="compositionally biased region" description="Basic and acidic residues" evidence="1">
    <location>
        <begin position="397"/>
        <end position="417"/>
    </location>
</feature>
<feature type="region of interest" description="Disordered" evidence="1">
    <location>
        <begin position="397"/>
        <end position="425"/>
    </location>
</feature>
<dbReference type="EMBL" id="NBSK02000005">
    <property type="protein sequence ID" value="KAJ0202912.1"/>
    <property type="molecule type" value="Genomic_DNA"/>
</dbReference>
<evidence type="ECO:0000313" key="2">
    <source>
        <dbReference type="EMBL" id="KAJ0202912.1"/>
    </source>
</evidence>
<accession>A0A9R1V9J8</accession>
<gene>
    <name evidence="2" type="ORF">LSAT_V11C500238960</name>
</gene>
<evidence type="ECO:0000256" key="1">
    <source>
        <dbReference type="SAM" id="MobiDB-lite"/>
    </source>
</evidence>
<dbReference type="OrthoDB" id="761625at2759"/>
<dbReference type="Gramene" id="rna-gnl|WGS:NBSK|LSAT_5X29160_mrna">
    <property type="protein sequence ID" value="cds-PLY64023.1"/>
    <property type="gene ID" value="gene-LSAT_5X29160"/>
</dbReference>
<keyword evidence="3" id="KW-1185">Reference proteome</keyword>